<proteinExistence type="predicted"/>
<evidence type="ECO:0000313" key="2">
    <source>
        <dbReference type="Proteomes" id="UP000188637"/>
    </source>
</evidence>
<protein>
    <submittedName>
        <fullName evidence="1">MFS transporter</fullName>
    </submittedName>
</protein>
<comment type="caution">
    <text evidence="1">The sequence shown here is derived from an EMBL/GenBank/DDBJ whole genome shotgun (WGS) entry which is preliminary data.</text>
</comment>
<evidence type="ECO:0000313" key="1">
    <source>
        <dbReference type="EMBL" id="ONI43037.1"/>
    </source>
</evidence>
<reference evidence="1" key="1">
    <citation type="submission" date="2016-08" db="EMBL/GenBank/DDBJ databases">
        <authorList>
            <person name="Ngugi D.K."/>
            <person name="Miyake S."/>
            <person name="Stingl U."/>
        </authorList>
    </citation>
    <scope>NUCLEOTIDE SEQUENCE</scope>
    <source>
        <strain evidence="1">SCG-D08WGA-EpuloA1</strain>
    </source>
</reference>
<gene>
    <name evidence="1" type="ORF">AN640_06795</name>
</gene>
<accession>A0ACC8XHV7</accession>
<name>A0ACC8XHV7_9FIRM</name>
<organism evidence="1 2">
    <name type="scientific">Candidatus Epulonipiscium fishelsonii</name>
    <dbReference type="NCBI Taxonomy" id="77094"/>
    <lineage>
        <taxon>Bacteria</taxon>
        <taxon>Bacillati</taxon>
        <taxon>Bacillota</taxon>
        <taxon>Clostridia</taxon>
        <taxon>Lachnospirales</taxon>
        <taxon>Lachnospiraceae</taxon>
        <taxon>Candidatus Epulonipiscium</taxon>
    </lineage>
</organism>
<dbReference type="Proteomes" id="UP000188637">
    <property type="component" value="Unassembled WGS sequence"/>
</dbReference>
<keyword evidence="2" id="KW-1185">Reference proteome</keyword>
<sequence length="156" mass="18088">MRRKDREVTDIKEIFKIIDECVCCRIGFYDKDEVYIVPMNFGYSVCDNSTILYFHSAKEGRKITLIKKNENVGFEMDTDYKLNVGETACSTSAKFKSIIGNGVISFVNNKIEKEFALKKIMYQSTKKDDWAFDEDMLESVCIFKIVINKLTCKVHN</sequence>
<dbReference type="EMBL" id="LJHD01000169">
    <property type="protein sequence ID" value="ONI43037.1"/>
    <property type="molecule type" value="Genomic_DNA"/>
</dbReference>